<sequence length="278" mass="31879">MTFWEIMEMSENIYTNIDSIFEGDPCGRRAANRDEDINEDSIIFQDSRDAAEDDDTCMGRPAANPSGSKSLGRRPSRAGDVCWGLLCVLLLAGIISLGFYRNTVMNSYKDNLTKEKNQLETSNNNLTTERDQLQTSYKNMTKKRNQLQVSYNKLPGPKGWTLFQSTWYYISSEVKSWDESRQDCNERGADLVIINSKEEQTFLTNLNKRIWIGLTDKDKEGTWKWVDGTPLTTSYWMGKNPDNKMEEDCAEISIGPVEGNWDDFSCATHLNRICEQKH</sequence>
<dbReference type="GeneTree" id="ENSGT01020000230338"/>
<feature type="transmembrane region" description="Helical" evidence="4">
    <location>
        <begin position="81"/>
        <end position="100"/>
    </location>
</feature>
<dbReference type="Proteomes" id="UP000694395">
    <property type="component" value="Chromosome 8"/>
</dbReference>
<dbReference type="CDD" id="cd03590">
    <property type="entry name" value="CLECT_DC-SIGN_like"/>
    <property type="match status" value="1"/>
</dbReference>
<evidence type="ECO:0000313" key="6">
    <source>
        <dbReference type="Ensembl" id="ENSOMYP00000015550.1"/>
    </source>
</evidence>
<dbReference type="SMART" id="SM00034">
    <property type="entry name" value="CLECT"/>
    <property type="match status" value="1"/>
</dbReference>
<name>A0A8C7VCL7_ONCMY</name>
<evidence type="ECO:0000256" key="4">
    <source>
        <dbReference type="SAM" id="Phobius"/>
    </source>
</evidence>
<keyword evidence="4" id="KW-1133">Transmembrane helix</keyword>
<dbReference type="InterPro" id="IPR001304">
    <property type="entry name" value="C-type_lectin-like"/>
</dbReference>
<dbReference type="InterPro" id="IPR016187">
    <property type="entry name" value="CTDL_fold"/>
</dbReference>
<feature type="region of interest" description="Disordered" evidence="3">
    <location>
        <begin position="37"/>
        <end position="75"/>
    </location>
</feature>
<dbReference type="Gene3D" id="1.20.5.400">
    <property type="match status" value="1"/>
</dbReference>
<dbReference type="InterPro" id="IPR016186">
    <property type="entry name" value="C-type_lectin-like/link_sf"/>
</dbReference>
<organism evidence="6 7">
    <name type="scientific">Oncorhynchus mykiss</name>
    <name type="common">Rainbow trout</name>
    <name type="synonym">Salmo gairdneri</name>
    <dbReference type="NCBI Taxonomy" id="8022"/>
    <lineage>
        <taxon>Eukaryota</taxon>
        <taxon>Metazoa</taxon>
        <taxon>Chordata</taxon>
        <taxon>Craniata</taxon>
        <taxon>Vertebrata</taxon>
        <taxon>Euteleostomi</taxon>
        <taxon>Actinopterygii</taxon>
        <taxon>Neopterygii</taxon>
        <taxon>Teleostei</taxon>
        <taxon>Protacanthopterygii</taxon>
        <taxon>Salmoniformes</taxon>
        <taxon>Salmonidae</taxon>
        <taxon>Salmoninae</taxon>
        <taxon>Oncorhynchus</taxon>
    </lineage>
</organism>
<proteinExistence type="predicted"/>
<dbReference type="InterPro" id="IPR033989">
    <property type="entry name" value="CD209-like_CTLD"/>
</dbReference>
<dbReference type="Pfam" id="PF00059">
    <property type="entry name" value="Lectin_C"/>
    <property type="match status" value="1"/>
</dbReference>
<dbReference type="Ensembl" id="ENSOMYT00000017170.2">
    <property type="protein sequence ID" value="ENSOMYP00000015550.1"/>
    <property type="gene ID" value="ENSOMYG00000007649.2"/>
</dbReference>
<dbReference type="PROSITE" id="PS50041">
    <property type="entry name" value="C_TYPE_LECTIN_2"/>
    <property type="match status" value="1"/>
</dbReference>
<dbReference type="InterPro" id="IPR050111">
    <property type="entry name" value="C-type_lectin/snaclec_domain"/>
</dbReference>
<evidence type="ECO:0000256" key="2">
    <source>
        <dbReference type="SAM" id="Coils"/>
    </source>
</evidence>
<keyword evidence="1" id="KW-0430">Lectin</keyword>
<keyword evidence="7" id="KW-1185">Reference proteome</keyword>
<keyword evidence="4" id="KW-0812">Transmembrane</keyword>
<keyword evidence="2" id="KW-0175">Coiled coil</keyword>
<dbReference type="AlphaFoldDB" id="A0A8C7VCL7"/>
<dbReference type="GO" id="GO:0030246">
    <property type="term" value="F:carbohydrate binding"/>
    <property type="evidence" value="ECO:0007669"/>
    <property type="project" value="UniProtKB-KW"/>
</dbReference>
<feature type="domain" description="C-type lectin" evidence="5">
    <location>
        <begin position="163"/>
        <end position="275"/>
    </location>
</feature>
<dbReference type="SUPFAM" id="SSF56436">
    <property type="entry name" value="C-type lectin-like"/>
    <property type="match status" value="1"/>
</dbReference>
<reference evidence="6" key="3">
    <citation type="submission" date="2025-09" db="UniProtKB">
        <authorList>
            <consortium name="Ensembl"/>
        </authorList>
    </citation>
    <scope>IDENTIFICATION</scope>
</reference>
<evidence type="ECO:0000256" key="1">
    <source>
        <dbReference type="ARBA" id="ARBA00022734"/>
    </source>
</evidence>
<evidence type="ECO:0000256" key="3">
    <source>
        <dbReference type="SAM" id="MobiDB-lite"/>
    </source>
</evidence>
<dbReference type="Gene3D" id="3.10.100.10">
    <property type="entry name" value="Mannose-Binding Protein A, subunit A"/>
    <property type="match status" value="1"/>
</dbReference>
<dbReference type="PANTHER" id="PTHR22803">
    <property type="entry name" value="MANNOSE, PHOSPHOLIPASE, LECTIN RECEPTOR RELATED"/>
    <property type="match status" value="1"/>
</dbReference>
<evidence type="ECO:0000313" key="7">
    <source>
        <dbReference type="Proteomes" id="UP000694395"/>
    </source>
</evidence>
<feature type="coiled-coil region" evidence="2">
    <location>
        <begin position="105"/>
        <end position="150"/>
    </location>
</feature>
<reference evidence="6" key="2">
    <citation type="submission" date="2025-08" db="UniProtKB">
        <authorList>
            <consortium name="Ensembl"/>
        </authorList>
    </citation>
    <scope>IDENTIFICATION</scope>
</reference>
<reference evidence="6" key="1">
    <citation type="submission" date="2020-07" db="EMBL/GenBank/DDBJ databases">
        <title>A long reads based de novo assembly of the rainbow trout Arlee double haploid line genome.</title>
        <authorList>
            <person name="Gao G."/>
            <person name="Palti Y."/>
        </authorList>
    </citation>
    <scope>NUCLEOTIDE SEQUENCE [LARGE SCALE GENOMIC DNA]</scope>
</reference>
<protein>
    <recommendedName>
        <fullName evidence="5">C-type lectin domain-containing protein</fullName>
    </recommendedName>
</protein>
<evidence type="ECO:0000259" key="5">
    <source>
        <dbReference type="PROSITE" id="PS50041"/>
    </source>
</evidence>
<keyword evidence="4" id="KW-0472">Membrane</keyword>
<accession>A0A8C7VCL7</accession>